<dbReference type="VEuPathDB" id="GiardiaDB:SS50377_22419"/>
<dbReference type="Gene3D" id="1.20.960.40">
    <property type="match status" value="1"/>
</dbReference>
<dbReference type="EMBL" id="KI546166">
    <property type="protein sequence ID" value="EST42089.1"/>
    <property type="molecule type" value="Genomic_DNA"/>
</dbReference>
<evidence type="ECO:0000313" key="2">
    <source>
        <dbReference type="EMBL" id="KAH0574804.1"/>
    </source>
</evidence>
<dbReference type="InterPro" id="IPR006594">
    <property type="entry name" value="LisH"/>
</dbReference>
<reference evidence="2" key="2">
    <citation type="submission" date="2020-12" db="EMBL/GenBank/DDBJ databases">
        <title>New Spironucleus salmonicida genome in near-complete chromosomes.</title>
        <authorList>
            <person name="Xu F."/>
            <person name="Kurt Z."/>
            <person name="Jimenez-Gonzalez A."/>
            <person name="Astvaldsson A."/>
            <person name="Andersson J.O."/>
            <person name="Svard S.G."/>
        </authorList>
    </citation>
    <scope>NUCLEOTIDE SEQUENCE</scope>
    <source>
        <strain evidence="2">ATCC 50377</strain>
    </source>
</reference>
<evidence type="ECO:0000313" key="1">
    <source>
        <dbReference type="EMBL" id="EST42089.1"/>
    </source>
</evidence>
<reference evidence="1 2" key="1">
    <citation type="journal article" date="2014" name="PLoS Genet.">
        <title>The Genome of Spironucleus salmonicida Highlights a Fish Pathogen Adapted to Fluctuating Environments.</title>
        <authorList>
            <person name="Xu F."/>
            <person name="Jerlstrom-Hultqvist J."/>
            <person name="Einarsson E."/>
            <person name="Astvaldsson A."/>
            <person name="Svard S.G."/>
            <person name="Andersson J.O."/>
        </authorList>
    </citation>
    <scope>NUCLEOTIDE SEQUENCE</scope>
    <source>
        <strain evidence="2">ATCC 50377</strain>
    </source>
</reference>
<sequence>MEEIKQLILQEMKVRGIYQALQQKIAQNLESALCSASTTAPTSPSQDTLVLLEICGEFLRWLGLKSTAATLEAEAGISTASIRREFLVSQVGLKISACDSDLSILHCILLFCQQFGGVAPVEV</sequence>
<dbReference type="PROSITE" id="PS50896">
    <property type="entry name" value="LISH"/>
    <property type="match status" value="1"/>
</dbReference>
<protein>
    <submittedName>
        <fullName evidence="1">Uncharacterized protein</fullName>
    </submittedName>
</protein>
<dbReference type="Proteomes" id="UP000018208">
    <property type="component" value="Unassembled WGS sequence"/>
</dbReference>
<dbReference type="EMBL" id="AUWU02000003">
    <property type="protein sequence ID" value="KAH0574804.1"/>
    <property type="molecule type" value="Genomic_DNA"/>
</dbReference>
<accession>V6LMZ3</accession>
<gene>
    <name evidence="1" type="ORF">SS50377_18397</name>
    <name evidence="2" type="ORF">SS50377_22419</name>
</gene>
<dbReference type="OrthoDB" id="5970631at2759"/>
<name>V6LMZ3_9EUKA</name>
<keyword evidence="3" id="KW-1185">Reference proteome</keyword>
<dbReference type="AlphaFoldDB" id="V6LMZ3"/>
<proteinExistence type="predicted"/>
<organism evidence="1">
    <name type="scientific">Spironucleus salmonicida</name>
    <dbReference type="NCBI Taxonomy" id="348837"/>
    <lineage>
        <taxon>Eukaryota</taxon>
        <taxon>Metamonada</taxon>
        <taxon>Diplomonadida</taxon>
        <taxon>Hexamitidae</taxon>
        <taxon>Hexamitinae</taxon>
        <taxon>Spironucleus</taxon>
    </lineage>
</organism>
<evidence type="ECO:0000313" key="3">
    <source>
        <dbReference type="Proteomes" id="UP000018208"/>
    </source>
</evidence>